<sequence>MISCDVHYPYYSLDGSCNSLGSPTRGMTFMPFRRVVKPMDMNEADAVFVKQFEMDGTLCMEHRASFKKQKLKYDPIVRNFAEFVSLDMVQTLGTVRNTGDTHDWDDDLLKNGECPSHYEEETLNRITSFIDGSQIYGTTFHVSSSLRKMENGLLHIPQEEVQSFHTQMEREQGMSVELFITLFKLEHNRLASQIKDAYKDYGVILGRKEDETIYQESRRIIIGVLQHIIYDKFLPVILGSDLFNRFELTTIKNTYYDRNLNPSIFNGFLTAFFDIFTEPCDNMTNSFSEDDLMSDINSIINLNKYPHLIAIFKDFNDDHGTYQSYKNLCGLANQTISNITWTELLDVFKGNKSSIDLFSGGFVEEPVQDGLIGPTFACIIAYQFHLAKAGDRHFYSNVRHGYPSHHNPHTDQTLIQSLQKPKPKKLKKSFIRQIEAKFYKDDPNFNYIRDSYRFNYDEVNEIRHRSLGGLFCDNGRISHTSQFSFYKKEGKWNHIIPCDSILPFNTRIFIDSSNANLIKKK</sequence>
<evidence type="ECO:0000256" key="1">
    <source>
        <dbReference type="ARBA" id="ARBA00004613"/>
    </source>
</evidence>
<dbReference type="GO" id="GO:0004601">
    <property type="term" value="F:peroxidase activity"/>
    <property type="evidence" value="ECO:0007669"/>
    <property type="project" value="UniProtKB-KW"/>
</dbReference>
<name>A0A649ZUB3_LEPSM</name>
<organism evidence="5">
    <name type="scientific">Lepeophtheirus salmonis</name>
    <name type="common">Salmon louse</name>
    <name type="synonym">Caligus salmonis</name>
    <dbReference type="NCBI Taxonomy" id="72036"/>
    <lineage>
        <taxon>Eukaryota</taxon>
        <taxon>Metazoa</taxon>
        <taxon>Ecdysozoa</taxon>
        <taxon>Arthropoda</taxon>
        <taxon>Crustacea</taxon>
        <taxon>Multicrustacea</taxon>
        <taxon>Hexanauplia</taxon>
        <taxon>Copepoda</taxon>
        <taxon>Siphonostomatoida</taxon>
        <taxon>Caligidae</taxon>
        <taxon>Lepeophtheirus</taxon>
    </lineage>
</organism>
<keyword evidence="3 5" id="KW-0560">Oxidoreductase</keyword>
<proteinExistence type="evidence at transcript level"/>
<dbReference type="GO" id="GO:0006979">
    <property type="term" value="P:response to oxidative stress"/>
    <property type="evidence" value="ECO:0007669"/>
    <property type="project" value="InterPro"/>
</dbReference>
<evidence type="ECO:0000256" key="2">
    <source>
        <dbReference type="ARBA" id="ARBA00022525"/>
    </source>
</evidence>
<keyword evidence="4" id="KW-0325">Glycoprotein</keyword>
<comment type="subcellular location">
    <subcellularLocation>
        <location evidence="1">Secreted</location>
    </subcellularLocation>
</comment>
<dbReference type="EMBL" id="MK933822">
    <property type="protein sequence ID" value="QGN01377.1"/>
    <property type="molecule type" value="mRNA"/>
</dbReference>
<dbReference type="InterPro" id="IPR019791">
    <property type="entry name" value="Haem_peroxidase_animal"/>
</dbReference>
<reference evidence="5" key="1">
    <citation type="journal article" date="2019" name="Genes (Basel)">
        <title>Identification and Description of the Key Molecular Components of the Egg Strings of the Salmon Louse (Lepeophtheirus salmonis).</title>
        <authorList>
            <person name="Borchel A."/>
            <person name="Kongshaug H."/>
            <person name="Nilsen F."/>
        </authorList>
    </citation>
    <scope>NUCLEOTIDE SEQUENCE</scope>
    <source>
        <strain evidence="5">LsGulen</strain>
        <tissue evidence="5">Cement gland</tissue>
    </source>
</reference>
<dbReference type="PANTHER" id="PTHR11475:SF4">
    <property type="entry name" value="CHORION PEROXIDASE"/>
    <property type="match status" value="1"/>
</dbReference>
<dbReference type="InterPro" id="IPR010255">
    <property type="entry name" value="Haem_peroxidase_sf"/>
</dbReference>
<keyword evidence="3 5" id="KW-0575">Peroxidase</keyword>
<dbReference type="AlphaFoldDB" id="A0A649ZUB3"/>
<keyword evidence="2" id="KW-0964">Secreted</keyword>
<dbReference type="OrthoDB" id="5840686at2759"/>
<dbReference type="GO" id="GO:0020037">
    <property type="term" value="F:heme binding"/>
    <property type="evidence" value="ECO:0007669"/>
    <property type="project" value="InterPro"/>
</dbReference>
<evidence type="ECO:0000256" key="3">
    <source>
        <dbReference type="ARBA" id="ARBA00022559"/>
    </source>
</evidence>
<dbReference type="Gene3D" id="1.10.640.10">
    <property type="entry name" value="Haem peroxidase domain superfamily, animal type"/>
    <property type="match status" value="2"/>
</dbReference>
<dbReference type="InterPro" id="IPR037120">
    <property type="entry name" value="Haem_peroxidase_sf_animal"/>
</dbReference>
<dbReference type="GO" id="GO:0005576">
    <property type="term" value="C:extracellular region"/>
    <property type="evidence" value="ECO:0007669"/>
    <property type="project" value="UniProtKB-SubCell"/>
</dbReference>
<accession>A0A649ZUB3</accession>
<dbReference type="Pfam" id="PF03098">
    <property type="entry name" value="An_peroxidase"/>
    <property type="match status" value="2"/>
</dbReference>
<evidence type="ECO:0000256" key="4">
    <source>
        <dbReference type="ARBA" id="ARBA00023180"/>
    </source>
</evidence>
<protein>
    <submittedName>
        <fullName evidence="5">Female cement gland peroxidase 1</fullName>
    </submittedName>
</protein>
<dbReference type="SUPFAM" id="SSF48113">
    <property type="entry name" value="Heme-dependent peroxidases"/>
    <property type="match status" value="1"/>
</dbReference>
<dbReference type="PANTHER" id="PTHR11475">
    <property type="entry name" value="OXIDASE/PEROXIDASE"/>
    <property type="match status" value="1"/>
</dbReference>
<evidence type="ECO:0000313" key="5">
    <source>
        <dbReference type="EMBL" id="QGN01377.1"/>
    </source>
</evidence>
<dbReference type="PROSITE" id="PS50292">
    <property type="entry name" value="PEROXIDASE_3"/>
    <property type="match status" value="1"/>
</dbReference>